<keyword evidence="3 6" id="KW-0479">Metal-binding</keyword>
<accession>A0A1L3JE58</accession>
<evidence type="ECO:0000256" key="3">
    <source>
        <dbReference type="ARBA" id="ARBA00022723"/>
    </source>
</evidence>
<evidence type="ECO:0000313" key="9">
    <source>
        <dbReference type="Proteomes" id="UP000242561"/>
    </source>
</evidence>
<keyword evidence="4 6" id="KW-0460">Magnesium</keyword>
<dbReference type="GO" id="GO:0000287">
    <property type="term" value="F:magnesium ion binding"/>
    <property type="evidence" value="ECO:0007669"/>
    <property type="project" value="TreeGrafter"/>
</dbReference>
<dbReference type="InterPro" id="IPR005000">
    <property type="entry name" value="Aldolase/citrate-lyase_domain"/>
</dbReference>
<feature type="binding site" evidence="5">
    <location>
        <position position="138"/>
    </location>
    <ligand>
        <name>substrate</name>
    </ligand>
</feature>
<dbReference type="PANTHER" id="PTHR32308">
    <property type="entry name" value="LYASE BETA SUBUNIT, PUTATIVE (AFU_ORTHOLOGUE AFUA_4G13030)-RELATED"/>
    <property type="match status" value="1"/>
</dbReference>
<comment type="cofactor">
    <cofactor evidence="1">
        <name>Mg(2+)</name>
        <dbReference type="ChEBI" id="CHEBI:18420"/>
    </cofactor>
</comment>
<organism evidence="8 9">
    <name type="scientific">Sphingorhabdus lutea</name>
    <dbReference type="NCBI Taxonomy" id="1913578"/>
    <lineage>
        <taxon>Bacteria</taxon>
        <taxon>Pseudomonadati</taxon>
        <taxon>Pseudomonadota</taxon>
        <taxon>Alphaproteobacteria</taxon>
        <taxon>Sphingomonadales</taxon>
        <taxon>Sphingomonadaceae</taxon>
        <taxon>Sphingorhabdus</taxon>
    </lineage>
</organism>
<name>A0A1L3JE58_9SPHN</name>
<evidence type="ECO:0000256" key="6">
    <source>
        <dbReference type="PIRSR" id="PIRSR015582-2"/>
    </source>
</evidence>
<dbReference type="PIRSF" id="PIRSF015582">
    <property type="entry name" value="Cit_lyase_B"/>
    <property type="match status" value="1"/>
</dbReference>
<dbReference type="EMBL" id="CP018154">
    <property type="protein sequence ID" value="APG63417.1"/>
    <property type="molecule type" value="Genomic_DNA"/>
</dbReference>
<comment type="similarity">
    <text evidence="2">Belongs to the HpcH/HpaI aldolase family.</text>
</comment>
<dbReference type="STRING" id="1913578.LPB140_00410"/>
<feature type="binding site" evidence="6">
    <location>
        <position position="167"/>
    </location>
    <ligand>
        <name>Mg(2+)</name>
        <dbReference type="ChEBI" id="CHEBI:18420"/>
    </ligand>
</feature>
<dbReference type="InterPro" id="IPR015813">
    <property type="entry name" value="Pyrv/PenolPyrv_kinase-like_dom"/>
</dbReference>
<dbReference type="Proteomes" id="UP000242561">
    <property type="component" value="Chromosome"/>
</dbReference>
<dbReference type="KEGG" id="sphl:LPB140_00410"/>
<evidence type="ECO:0000259" key="7">
    <source>
        <dbReference type="Pfam" id="PF03328"/>
    </source>
</evidence>
<evidence type="ECO:0000256" key="4">
    <source>
        <dbReference type="ARBA" id="ARBA00022842"/>
    </source>
</evidence>
<evidence type="ECO:0000256" key="1">
    <source>
        <dbReference type="ARBA" id="ARBA00001946"/>
    </source>
</evidence>
<keyword evidence="8" id="KW-0456">Lyase</keyword>
<dbReference type="PANTHER" id="PTHR32308:SF10">
    <property type="entry name" value="CITRATE LYASE SUBUNIT BETA"/>
    <property type="match status" value="1"/>
</dbReference>
<dbReference type="RefSeq" id="WP_072560063.1">
    <property type="nucleotide sequence ID" value="NZ_CP018154.1"/>
</dbReference>
<evidence type="ECO:0000313" key="8">
    <source>
        <dbReference type="EMBL" id="APG63417.1"/>
    </source>
</evidence>
<evidence type="ECO:0000256" key="2">
    <source>
        <dbReference type="ARBA" id="ARBA00005568"/>
    </source>
</evidence>
<dbReference type="Pfam" id="PF03328">
    <property type="entry name" value="HpcH_HpaI"/>
    <property type="match status" value="1"/>
</dbReference>
<protein>
    <submittedName>
        <fullName evidence="8">CoA ester lyase</fullName>
    </submittedName>
</protein>
<proteinExistence type="inferred from homology"/>
<feature type="binding site" evidence="5">
    <location>
        <position position="76"/>
    </location>
    <ligand>
        <name>substrate</name>
    </ligand>
</feature>
<evidence type="ECO:0000256" key="5">
    <source>
        <dbReference type="PIRSR" id="PIRSR015582-1"/>
    </source>
</evidence>
<keyword evidence="9" id="KW-1185">Reference proteome</keyword>
<dbReference type="GO" id="GO:0006107">
    <property type="term" value="P:oxaloacetate metabolic process"/>
    <property type="evidence" value="ECO:0007669"/>
    <property type="project" value="TreeGrafter"/>
</dbReference>
<feature type="binding site" evidence="6">
    <location>
        <position position="138"/>
    </location>
    <ligand>
        <name>Mg(2+)</name>
        <dbReference type="ChEBI" id="CHEBI:18420"/>
    </ligand>
</feature>
<dbReference type="AlphaFoldDB" id="A0A1L3JE58"/>
<dbReference type="InterPro" id="IPR011206">
    <property type="entry name" value="Citrate_lyase_beta/mcl1/mcl2"/>
</dbReference>
<dbReference type="Gene3D" id="3.20.20.60">
    <property type="entry name" value="Phosphoenolpyruvate-binding domains"/>
    <property type="match status" value="1"/>
</dbReference>
<dbReference type="GO" id="GO:0016829">
    <property type="term" value="F:lyase activity"/>
    <property type="evidence" value="ECO:0007669"/>
    <property type="project" value="UniProtKB-KW"/>
</dbReference>
<dbReference type="SUPFAM" id="SSF51621">
    <property type="entry name" value="Phosphoenolpyruvate/pyruvate domain"/>
    <property type="match status" value="1"/>
</dbReference>
<gene>
    <name evidence="8" type="ORF">LPB140_00410</name>
</gene>
<reference evidence="8 9" key="1">
    <citation type="submission" date="2016-11" db="EMBL/GenBank/DDBJ databases">
        <title>Sphingorhabdus sp. LPB0140, isolated from marine environment.</title>
        <authorList>
            <person name="Kim E."/>
            <person name="Yi H."/>
        </authorList>
    </citation>
    <scope>NUCLEOTIDE SEQUENCE [LARGE SCALE GENOMIC DNA]</scope>
    <source>
        <strain evidence="8 9">LPB0140</strain>
    </source>
</reference>
<sequence length="303" mass="32782">MQFDNLNLQQHRPRRSCLYVPGANMRAMEKVGGLTADVVIFDLEDAVLPNAKMEARSNIVHMLGQSNLSPKEVVIRVNDLSSPWGAADIEAAARTNADAILLPKVTCAQDIYAAQKLLSAALKSANSSANIGIWAMIEMPMALLNIGQIAACATNSSLYGFVMGINDLAKEMRALTNPKRSAFKGALQQSVMAARAYGLNIIDGVYNDIADVDGLRAECHQGRIYGFDGKTAIHPSQLEICNDIFGPQEDEIKQAQAIINAFADPENKGQGVIKVNGKMTELLHLEQAKSVILKSEIIAKIYG</sequence>
<feature type="domain" description="HpcH/HpaI aldolase/citrate lyase" evidence="7">
    <location>
        <begin position="15"/>
        <end position="235"/>
    </location>
</feature>
<dbReference type="InterPro" id="IPR040442">
    <property type="entry name" value="Pyrv_kinase-like_dom_sf"/>
</dbReference>
<dbReference type="OrthoDB" id="9800547at2"/>